<dbReference type="Gene3D" id="1.20.1740.10">
    <property type="entry name" value="Amino acid/polyamine transporter I"/>
    <property type="match status" value="1"/>
</dbReference>
<keyword evidence="4" id="KW-0029">Amino-acid transport</keyword>
<keyword evidence="2" id="KW-0813">Transport</keyword>
<feature type="transmembrane region" description="Helical" evidence="7">
    <location>
        <begin position="14"/>
        <end position="35"/>
    </location>
</feature>
<feature type="transmembrane region" description="Helical" evidence="7">
    <location>
        <begin position="141"/>
        <end position="159"/>
    </location>
</feature>
<evidence type="ECO:0000256" key="5">
    <source>
        <dbReference type="ARBA" id="ARBA00022989"/>
    </source>
</evidence>
<proteinExistence type="predicted"/>
<dbReference type="AlphaFoldDB" id="A0A0J7L047"/>
<name>A0A0J7L047_LASNI</name>
<evidence type="ECO:0000256" key="7">
    <source>
        <dbReference type="SAM" id="Phobius"/>
    </source>
</evidence>
<keyword evidence="5 7" id="KW-1133">Transmembrane helix</keyword>
<evidence type="ECO:0000313" key="9">
    <source>
        <dbReference type="EMBL" id="KMQ96006.1"/>
    </source>
</evidence>
<dbReference type="GO" id="GO:0016020">
    <property type="term" value="C:membrane"/>
    <property type="evidence" value="ECO:0007669"/>
    <property type="project" value="UniProtKB-SubCell"/>
</dbReference>
<evidence type="ECO:0000256" key="6">
    <source>
        <dbReference type="ARBA" id="ARBA00023136"/>
    </source>
</evidence>
<feature type="domain" description="Amino acid permease/ SLC12A" evidence="8">
    <location>
        <begin position="4"/>
        <end position="164"/>
    </location>
</feature>
<evidence type="ECO:0000256" key="2">
    <source>
        <dbReference type="ARBA" id="ARBA00022448"/>
    </source>
</evidence>
<feature type="transmembrane region" description="Helical" evidence="7">
    <location>
        <begin position="68"/>
        <end position="91"/>
    </location>
</feature>
<feature type="transmembrane region" description="Helical" evidence="7">
    <location>
        <begin position="165"/>
        <end position="186"/>
    </location>
</feature>
<dbReference type="STRING" id="67767.A0A0J7L047"/>
<dbReference type="Proteomes" id="UP000036403">
    <property type="component" value="Unassembled WGS sequence"/>
</dbReference>
<dbReference type="PANTHER" id="PTHR43495">
    <property type="entry name" value="GABA PERMEASE"/>
    <property type="match status" value="1"/>
</dbReference>
<feature type="transmembrane region" description="Helical" evidence="7">
    <location>
        <begin position="97"/>
        <end position="120"/>
    </location>
</feature>
<dbReference type="PANTHER" id="PTHR43495:SF1">
    <property type="entry name" value="L-ASPARAGINE PERMEASE"/>
    <property type="match status" value="1"/>
</dbReference>
<dbReference type="GO" id="GO:0006865">
    <property type="term" value="P:amino acid transport"/>
    <property type="evidence" value="ECO:0007669"/>
    <property type="project" value="UniProtKB-KW"/>
</dbReference>
<evidence type="ECO:0000259" key="8">
    <source>
        <dbReference type="Pfam" id="PF00324"/>
    </source>
</evidence>
<protein>
    <submittedName>
        <fullName evidence="9">L-asparagine permease</fullName>
    </submittedName>
</protein>
<evidence type="ECO:0000256" key="3">
    <source>
        <dbReference type="ARBA" id="ARBA00022692"/>
    </source>
</evidence>
<organism evidence="9 10">
    <name type="scientific">Lasius niger</name>
    <name type="common">Black garden ant</name>
    <dbReference type="NCBI Taxonomy" id="67767"/>
    <lineage>
        <taxon>Eukaryota</taxon>
        <taxon>Metazoa</taxon>
        <taxon>Ecdysozoa</taxon>
        <taxon>Arthropoda</taxon>
        <taxon>Hexapoda</taxon>
        <taxon>Insecta</taxon>
        <taxon>Pterygota</taxon>
        <taxon>Neoptera</taxon>
        <taxon>Endopterygota</taxon>
        <taxon>Hymenoptera</taxon>
        <taxon>Apocrita</taxon>
        <taxon>Aculeata</taxon>
        <taxon>Formicoidea</taxon>
        <taxon>Formicidae</taxon>
        <taxon>Formicinae</taxon>
        <taxon>Lasius</taxon>
        <taxon>Lasius</taxon>
    </lineage>
</organism>
<sequence length="195" mass="21134">MASESPFVTFFKTLGVPMIADIMNIVVLMAAFSSLNSCLYSTSRILRALAETGAAPKSFLKLSPKARIPFIAIGVTLGFYLIGVFLNYLIPNYVFELALGVAAVGVIGAWATILLCNISLHRAIGSGKIEKTEYPMPGSPITNYLTLGFLGFIVVSIGFDYPNGTITLSALPLLALCMWMSWRIILKHKEKSASF</sequence>
<reference evidence="9 10" key="1">
    <citation type="submission" date="2015-04" db="EMBL/GenBank/DDBJ databases">
        <title>Lasius niger genome sequencing.</title>
        <authorList>
            <person name="Konorov E.A."/>
            <person name="Nikitin M.A."/>
            <person name="Kirill M.V."/>
            <person name="Chang P."/>
        </authorList>
    </citation>
    <scope>NUCLEOTIDE SEQUENCE [LARGE SCALE GENOMIC DNA]</scope>
    <source>
        <tissue evidence="9">Whole</tissue>
    </source>
</reference>
<evidence type="ECO:0000256" key="1">
    <source>
        <dbReference type="ARBA" id="ARBA00004141"/>
    </source>
</evidence>
<dbReference type="InterPro" id="IPR004841">
    <property type="entry name" value="AA-permease/SLC12A_dom"/>
</dbReference>
<dbReference type="EMBL" id="LBMM01001612">
    <property type="protein sequence ID" value="KMQ96006.1"/>
    <property type="molecule type" value="Genomic_DNA"/>
</dbReference>
<dbReference type="GO" id="GO:0055085">
    <property type="term" value="P:transmembrane transport"/>
    <property type="evidence" value="ECO:0007669"/>
    <property type="project" value="InterPro"/>
</dbReference>
<dbReference type="PaxDb" id="67767-A0A0J7L047"/>
<evidence type="ECO:0000313" key="10">
    <source>
        <dbReference type="Proteomes" id="UP000036403"/>
    </source>
</evidence>
<dbReference type="Pfam" id="PF00324">
    <property type="entry name" value="AA_permease"/>
    <property type="match status" value="1"/>
</dbReference>
<dbReference type="OrthoDB" id="3900342at2759"/>
<evidence type="ECO:0000256" key="4">
    <source>
        <dbReference type="ARBA" id="ARBA00022970"/>
    </source>
</evidence>
<accession>A0A0J7L047</accession>
<keyword evidence="6 7" id="KW-0472">Membrane</keyword>
<keyword evidence="3 7" id="KW-0812">Transmembrane</keyword>
<comment type="caution">
    <text evidence="9">The sequence shown here is derived from an EMBL/GenBank/DDBJ whole genome shotgun (WGS) entry which is preliminary data.</text>
</comment>
<gene>
    <name evidence="9" type="ORF">RF55_3738</name>
</gene>
<keyword evidence="10" id="KW-1185">Reference proteome</keyword>
<comment type="subcellular location">
    <subcellularLocation>
        <location evidence="1">Membrane</location>
        <topology evidence="1">Multi-pass membrane protein</topology>
    </subcellularLocation>
</comment>